<evidence type="ECO:0000313" key="2">
    <source>
        <dbReference type="EMBL" id="CCH40743.1"/>
    </source>
</evidence>
<protein>
    <submittedName>
        <fullName evidence="2">Secreted protein</fullName>
    </submittedName>
</protein>
<dbReference type="InParanoid" id="K0KHW1"/>
<reference evidence="2 3" key="1">
    <citation type="journal article" date="2012" name="Eukaryot. Cell">
        <title>Draft genome sequence of Wickerhamomyces ciferrii NRRL Y-1031 F-60-10.</title>
        <authorList>
            <person name="Schneider J."/>
            <person name="Andrea H."/>
            <person name="Blom J."/>
            <person name="Jaenicke S."/>
            <person name="Ruckert C."/>
            <person name="Schorsch C."/>
            <person name="Szczepanowski R."/>
            <person name="Farwick M."/>
            <person name="Goesmann A."/>
            <person name="Puhler A."/>
            <person name="Schaffer S."/>
            <person name="Tauch A."/>
            <person name="Kohler T."/>
            <person name="Brinkrolf K."/>
        </authorList>
    </citation>
    <scope>NUCLEOTIDE SEQUENCE [LARGE SCALE GENOMIC DNA]</scope>
    <source>
        <strain evidence="3">ATCC 14091 / BCRC 22168 / CBS 111 / JCM 3599 / NBRC 0793 / NRRL Y-1031 F-60-10</strain>
    </source>
</reference>
<gene>
    <name evidence="2" type="ORF">BN7_277</name>
</gene>
<dbReference type="Proteomes" id="UP000009328">
    <property type="component" value="Unassembled WGS sequence"/>
</dbReference>
<evidence type="ECO:0000313" key="3">
    <source>
        <dbReference type="Proteomes" id="UP000009328"/>
    </source>
</evidence>
<sequence length="147" mass="17568">MVWIPYLIFVVLLSLVYGTLKINFPKLHTWMYNDSFNPEDGMTFKVRPILISFWRVKVFLYHVRFWVSNKIGWIGIRLRKINNSLHKLKSTKSSTIETTISQDQLPSTFGDMFPFEIWDRITDYDKADIYTLTRLNKAFCKEFTKKL</sequence>
<evidence type="ECO:0000256" key="1">
    <source>
        <dbReference type="SAM" id="Phobius"/>
    </source>
</evidence>
<keyword evidence="3" id="KW-1185">Reference proteome</keyword>
<dbReference type="EMBL" id="CAIF01000005">
    <property type="protein sequence ID" value="CCH40743.1"/>
    <property type="molecule type" value="Genomic_DNA"/>
</dbReference>
<feature type="transmembrane region" description="Helical" evidence="1">
    <location>
        <begin position="6"/>
        <end position="24"/>
    </location>
</feature>
<dbReference type="HOGENOM" id="CLU_1769521_0_0_1"/>
<dbReference type="AlphaFoldDB" id="K0KHW1"/>
<accession>K0KHW1</accession>
<proteinExistence type="predicted"/>
<keyword evidence="1" id="KW-0812">Transmembrane</keyword>
<name>K0KHW1_WICCF</name>
<keyword evidence="1" id="KW-0472">Membrane</keyword>
<organism evidence="2 3">
    <name type="scientific">Wickerhamomyces ciferrii (strain ATCC 14091 / BCRC 22168 / CBS 111 / JCM 3599 / NBRC 0793 / NRRL Y-1031 F-60-10)</name>
    <name type="common">Yeast</name>
    <name type="synonym">Pichia ciferrii</name>
    <dbReference type="NCBI Taxonomy" id="1206466"/>
    <lineage>
        <taxon>Eukaryota</taxon>
        <taxon>Fungi</taxon>
        <taxon>Dikarya</taxon>
        <taxon>Ascomycota</taxon>
        <taxon>Saccharomycotina</taxon>
        <taxon>Saccharomycetes</taxon>
        <taxon>Phaffomycetales</taxon>
        <taxon>Wickerhamomycetaceae</taxon>
        <taxon>Wickerhamomyces</taxon>
    </lineage>
</organism>
<keyword evidence="1" id="KW-1133">Transmembrane helix</keyword>
<comment type="caution">
    <text evidence="2">The sequence shown here is derived from an EMBL/GenBank/DDBJ whole genome shotgun (WGS) entry which is preliminary data.</text>
</comment>